<dbReference type="GO" id="GO:0003777">
    <property type="term" value="F:microtubule motor activity"/>
    <property type="evidence" value="ECO:0007669"/>
    <property type="project" value="InterPro"/>
</dbReference>
<evidence type="ECO:0000313" key="10">
    <source>
        <dbReference type="Proteomes" id="UP000095023"/>
    </source>
</evidence>
<evidence type="ECO:0000256" key="5">
    <source>
        <dbReference type="ARBA" id="ARBA00023175"/>
    </source>
</evidence>
<comment type="similarity">
    <text evidence="6 7">Belongs to the TRAFAC class myosin-kinesin ATPase superfamily. Kinesin family.</text>
</comment>
<accession>A0A1E4TFI2</accession>
<evidence type="ECO:0000256" key="3">
    <source>
        <dbReference type="ARBA" id="ARBA00022840"/>
    </source>
</evidence>
<evidence type="ECO:0000256" key="2">
    <source>
        <dbReference type="ARBA" id="ARBA00022741"/>
    </source>
</evidence>
<keyword evidence="1 7" id="KW-0493">Microtubule</keyword>
<dbReference type="PRINTS" id="PR00380">
    <property type="entry name" value="KINESINHEAVY"/>
</dbReference>
<dbReference type="Pfam" id="PF00225">
    <property type="entry name" value="Kinesin"/>
    <property type="match status" value="1"/>
</dbReference>
<dbReference type="InterPro" id="IPR027417">
    <property type="entry name" value="P-loop_NTPase"/>
</dbReference>
<dbReference type="PANTHER" id="PTHR47968:SF36">
    <property type="entry name" value="KINESIN HEAVY CHAIN ISOFORM X1"/>
    <property type="match status" value="1"/>
</dbReference>
<keyword evidence="2 6" id="KW-0547">Nucleotide-binding</keyword>
<reference evidence="10" key="1">
    <citation type="submission" date="2016-02" db="EMBL/GenBank/DDBJ databases">
        <title>Comparative genomics of biotechnologically important yeasts.</title>
        <authorList>
            <consortium name="DOE Joint Genome Institute"/>
            <person name="Riley R."/>
            <person name="Haridas S."/>
            <person name="Wolfe K.H."/>
            <person name="Lopes M.R."/>
            <person name="Hittinger C.T."/>
            <person name="Goker M."/>
            <person name="Salamov A."/>
            <person name="Wisecaver J."/>
            <person name="Long T.M."/>
            <person name="Aerts A.L."/>
            <person name="Barry K."/>
            <person name="Choi C."/>
            <person name="Clum A."/>
            <person name="Coughlan A.Y."/>
            <person name="Deshpande S."/>
            <person name="Douglass A.P."/>
            <person name="Hanson S.J."/>
            <person name="Klenk H.-P."/>
            <person name="Labutti K."/>
            <person name="Lapidus A."/>
            <person name="Lindquist E."/>
            <person name="Lipzen A."/>
            <person name="Meier-Kolthoff J.P."/>
            <person name="Ohm R.A."/>
            <person name="Otillar R.P."/>
            <person name="Pangilinan J."/>
            <person name="Peng Y."/>
            <person name="Rokas A."/>
            <person name="Rosa C.A."/>
            <person name="Scheuner C."/>
            <person name="Sibirny A.A."/>
            <person name="Slot J.C."/>
            <person name="Stielow J.B."/>
            <person name="Sun H."/>
            <person name="Kurtzman C.P."/>
            <person name="Blackwell M."/>
            <person name="Jeffries T.W."/>
            <person name="Grigoriev I.V."/>
        </authorList>
    </citation>
    <scope>NUCLEOTIDE SEQUENCE [LARGE SCALE GENOMIC DNA]</scope>
    <source>
        <strain evidence="10">NRRL Y-17796</strain>
    </source>
</reference>
<feature type="binding site" evidence="6">
    <location>
        <begin position="38"/>
        <end position="45"/>
    </location>
    <ligand>
        <name>ATP</name>
        <dbReference type="ChEBI" id="CHEBI:30616"/>
    </ligand>
</feature>
<keyword evidence="5 6" id="KW-0505">Motor protein</keyword>
<dbReference type="PROSITE" id="PS00411">
    <property type="entry name" value="KINESIN_MOTOR_1"/>
    <property type="match status" value="1"/>
</dbReference>
<dbReference type="PROSITE" id="PS50067">
    <property type="entry name" value="KINESIN_MOTOR_2"/>
    <property type="match status" value="1"/>
</dbReference>
<dbReference type="EMBL" id="KV453842">
    <property type="protein sequence ID" value="ODV90479.1"/>
    <property type="molecule type" value="Genomic_DNA"/>
</dbReference>
<keyword evidence="3 6" id="KW-0067">ATP-binding</keyword>
<dbReference type="GO" id="GO:0008017">
    <property type="term" value="F:microtubule binding"/>
    <property type="evidence" value="ECO:0007669"/>
    <property type="project" value="InterPro"/>
</dbReference>
<evidence type="ECO:0000313" key="9">
    <source>
        <dbReference type="EMBL" id="ODV90479.1"/>
    </source>
</evidence>
<keyword evidence="4" id="KW-0175">Coiled coil</keyword>
<evidence type="ECO:0000256" key="4">
    <source>
        <dbReference type="ARBA" id="ARBA00023054"/>
    </source>
</evidence>
<dbReference type="GO" id="GO:0005524">
    <property type="term" value="F:ATP binding"/>
    <property type="evidence" value="ECO:0007669"/>
    <property type="project" value="UniProtKB-UniRule"/>
</dbReference>
<feature type="non-terminal residue" evidence="9">
    <location>
        <position position="282"/>
    </location>
</feature>
<keyword evidence="10" id="KW-1185">Reference proteome</keyword>
<evidence type="ECO:0000256" key="1">
    <source>
        <dbReference type="ARBA" id="ARBA00022701"/>
    </source>
</evidence>
<evidence type="ECO:0000259" key="8">
    <source>
        <dbReference type="PROSITE" id="PS50067"/>
    </source>
</evidence>
<dbReference type="PANTHER" id="PTHR47968">
    <property type="entry name" value="CENTROMERE PROTEIN E"/>
    <property type="match status" value="1"/>
</dbReference>
<evidence type="ECO:0000256" key="6">
    <source>
        <dbReference type="PROSITE-ProRule" id="PRU00283"/>
    </source>
</evidence>
<dbReference type="SUPFAM" id="SSF52540">
    <property type="entry name" value="P-loop containing nucleoside triphosphate hydrolases"/>
    <property type="match status" value="1"/>
</dbReference>
<dbReference type="InterPro" id="IPR001752">
    <property type="entry name" value="Kinesin_motor_dom"/>
</dbReference>
<proteinExistence type="inferred from homology"/>
<organism evidence="9 10">
    <name type="scientific">Tortispora caseinolytica NRRL Y-17796</name>
    <dbReference type="NCBI Taxonomy" id="767744"/>
    <lineage>
        <taxon>Eukaryota</taxon>
        <taxon>Fungi</taxon>
        <taxon>Dikarya</taxon>
        <taxon>Ascomycota</taxon>
        <taxon>Saccharomycotina</taxon>
        <taxon>Trigonopsidomycetes</taxon>
        <taxon>Trigonopsidales</taxon>
        <taxon>Trigonopsidaceae</taxon>
        <taxon>Tortispora</taxon>
    </lineage>
</organism>
<feature type="domain" description="Kinesin motor" evidence="8">
    <location>
        <begin position="1"/>
        <end position="273"/>
    </location>
</feature>
<dbReference type="Gene3D" id="3.40.850.10">
    <property type="entry name" value="Kinesin motor domain"/>
    <property type="match status" value="1"/>
</dbReference>
<dbReference type="SMART" id="SM00129">
    <property type="entry name" value="KISc"/>
    <property type="match status" value="1"/>
</dbReference>
<dbReference type="OrthoDB" id="3176171at2759"/>
<dbReference type="InterPro" id="IPR036961">
    <property type="entry name" value="Kinesin_motor_dom_sf"/>
</dbReference>
<dbReference type="GO" id="GO:0005874">
    <property type="term" value="C:microtubule"/>
    <property type="evidence" value="ECO:0007669"/>
    <property type="project" value="UniProtKB-KW"/>
</dbReference>
<dbReference type="AlphaFoldDB" id="A0A1E4TFI2"/>
<feature type="non-terminal residue" evidence="9">
    <location>
        <position position="1"/>
    </location>
</feature>
<evidence type="ECO:0000256" key="7">
    <source>
        <dbReference type="RuleBase" id="RU000394"/>
    </source>
</evidence>
<protein>
    <recommendedName>
        <fullName evidence="7">Kinesin-like protein</fullName>
    </recommendedName>
</protein>
<dbReference type="InterPro" id="IPR019821">
    <property type="entry name" value="Kinesin_motor_CS"/>
</dbReference>
<gene>
    <name evidence="9" type="ORF">CANCADRAFT_11434</name>
</gene>
<name>A0A1E4TFI2_9ASCO</name>
<dbReference type="Proteomes" id="UP000095023">
    <property type="component" value="Unassembled WGS sequence"/>
</dbReference>
<dbReference type="InterPro" id="IPR027640">
    <property type="entry name" value="Kinesin-like_fam"/>
</dbReference>
<sequence length="282" mass="30898">FDYVFGGSTPTKEIYSLIIHDIVTAAIEGYNGTILAYGMTGSGKTYSIQGTDKEPGIISQAVKNLFNEKIKYPEKLMTLKASYVEIYNEMFRDLLNAETPPEEIRLQDLGNGVKLLNVEEIEVDTEEQMLALISRGNGCRRTEGTDFNTHSSRSHAVLQLTVESVNTSATLNLCDLAGSERATSSVERRKEGAYINRSLLALGTVVSKLANASHMLGGSPVHIPYRDSKLTRLLQPALSGNSKVAILCTVALGDAFYTETVNTLRFASRAKKIKVNAIKQEK</sequence>
<dbReference type="GO" id="GO:0007018">
    <property type="term" value="P:microtubule-based movement"/>
    <property type="evidence" value="ECO:0007669"/>
    <property type="project" value="InterPro"/>
</dbReference>